<evidence type="ECO:0000313" key="7">
    <source>
        <dbReference type="EMBL" id="MED6184211.1"/>
    </source>
</evidence>
<evidence type="ECO:0000259" key="6">
    <source>
        <dbReference type="PROSITE" id="PS50016"/>
    </source>
</evidence>
<gene>
    <name evidence="7" type="ORF">PIB30_045242</name>
</gene>
<keyword evidence="8" id="KW-1185">Reference proteome</keyword>
<dbReference type="SUPFAM" id="SSF57903">
    <property type="entry name" value="FYVE/PHD zinc finger"/>
    <property type="match status" value="1"/>
</dbReference>
<evidence type="ECO:0000256" key="1">
    <source>
        <dbReference type="ARBA" id="ARBA00022723"/>
    </source>
</evidence>
<sequence length="502" mass="56037">MVEPASASSLPWLWVIQAVASSNQIKISILQDLVSAAPVAQDDFCEKTRELIALRCLEEIFDSAHRVECDAAVSAGLDSRVRFDFSSSCEDVLQKIMDEIPFPNLTKDGAKLLKWDVSPFIMHKRATIKCDLEQVIHVTQIKESIIDGTHPDADYLRDISGLLHQNGSYPVHVNDNIRGDLGKRDNGNDNHCENMEGKRNLMSVILEKANESWKESLLDKIIPCKRNRPESADEHMMGYQLGKQVDISECDDFQVNAKKGRCNVLLNVDSDKEKSNPPHGKQLIENSTVNFLLFSKRSNHTDKDVSHGEPQASVSLKHTSAGEYCQQQKDEPIKTKVPHTNEVLPENRDNTAHKVLTVIHESQSKTKIGAQVKEPNASDDKAGGEEISRDSYTDHNEKIGLAAEQQGVLSSHCTFGHDISASTRPIENNLCMKCKEGGELLACRTTNCPTMVHERCLTTSQIDAEGKFLCPFCVYEQAISRYVEAKEKASLARKELVSFIRI</sequence>
<dbReference type="Gene3D" id="3.30.40.10">
    <property type="entry name" value="Zinc/RING finger domain, C3HC4 (zinc finger)"/>
    <property type="match status" value="1"/>
</dbReference>
<evidence type="ECO:0000256" key="3">
    <source>
        <dbReference type="ARBA" id="ARBA00022833"/>
    </source>
</evidence>
<dbReference type="InterPro" id="IPR013083">
    <property type="entry name" value="Znf_RING/FYVE/PHD"/>
</dbReference>
<dbReference type="PROSITE" id="PS50016">
    <property type="entry name" value="ZF_PHD_2"/>
    <property type="match status" value="1"/>
</dbReference>
<dbReference type="PROSITE" id="PS01359">
    <property type="entry name" value="ZF_PHD_1"/>
    <property type="match status" value="1"/>
</dbReference>
<evidence type="ECO:0000256" key="4">
    <source>
        <dbReference type="PROSITE-ProRule" id="PRU00146"/>
    </source>
</evidence>
<evidence type="ECO:0000313" key="8">
    <source>
        <dbReference type="Proteomes" id="UP001341840"/>
    </source>
</evidence>
<dbReference type="InterPro" id="IPR001965">
    <property type="entry name" value="Znf_PHD"/>
</dbReference>
<keyword evidence="1" id="KW-0479">Metal-binding</keyword>
<name>A0ABU6WH85_9FABA</name>
<dbReference type="InterPro" id="IPR019787">
    <property type="entry name" value="Znf_PHD-finger"/>
</dbReference>
<proteinExistence type="predicted"/>
<feature type="compositionally biased region" description="Basic and acidic residues" evidence="5">
    <location>
        <begin position="376"/>
        <end position="386"/>
    </location>
</feature>
<dbReference type="PANTHER" id="PTHR47863">
    <property type="entry name" value="RING/FYVE/PHD ZINC FINGER SUPERFAMILY PROTEIN"/>
    <property type="match status" value="1"/>
</dbReference>
<comment type="caution">
    <text evidence="7">The sequence shown here is derived from an EMBL/GenBank/DDBJ whole genome shotgun (WGS) entry which is preliminary data.</text>
</comment>
<feature type="region of interest" description="Disordered" evidence="5">
    <location>
        <begin position="361"/>
        <end position="386"/>
    </location>
</feature>
<protein>
    <recommendedName>
        <fullName evidence="6">PHD-type domain-containing protein</fullName>
    </recommendedName>
</protein>
<feature type="domain" description="PHD-type" evidence="6">
    <location>
        <begin position="428"/>
        <end position="476"/>
    </location>
</feature>
<dbReference type="InterPro" id="IPR019786">
    <property type="entry name" value="Zinc_finger_PHD-type_CS"/>
</dbReference>
<dbReference type="EMBL" id="JASCZI010181517">
    <property type="protein sequence ID" value="MED6184211.1"/>
    <property type="molecule type" value="Genomic_DNA"/>
</dbReference>
<keyword evidence="3" id="KW-0862">Zinc</keyword>
<keyword evidence="2 4" id="KW-0863">Zinc-finger</keyword>
<evidence type="ECO:0000256" key="5">
    <source>
        <dbReference type="SAM" id="MobiDB-lite"/>
    </source>
</evidence>
<evidence type="ECO:0000256" key="2">
    <source>
        <dbReference type="ARBA" id="ARBA00022771"/>
    </source>
</evidence>
<dbReference type="SMART" id="SM00249">
    <property type="entry name" value="PHD"/>
    <property type="match status" value="1"/>
</dbReference>
<dbReference type="PANTHER" id="PTHR47863:SF4">
    <property type="entry name" value="RING_FYVE_PHD ZINC FINGER SUPERFAMILY PROTEIN"/>
    <property type="match status" value="1"/>
</dbReference>
<dbReference type="InterPro" id="IPR011011">
    <property type="entry name" value="Znf_FYVE_PHD"/>
</dbReference>
<reference evidence="7 8" key="1">
    <citation type="journal article" date="2023" name="Plants (Basel)">
        <title>Bridging the Gap: Combining Genomics and Transcriptomics Approaches to Understand Stylosanthes scabra, an Orphan Legume from the Brazilian Caatinga.</title>
        <authorList>
            <person name="Ferreira-Neto J.R.C."/>
            <person name="da Silva M.D."/>
            <person name="Binneck E."/>
            <person name="de Melo N.F."/>
            <person name="da Silva R.H."/>
            <person name="de Melo A.L.T.M."/>
            <person name="Pandolfi V."/>
            <person name="Bustamante F.O."/>
            <person name="Brasileiro-Vidal A.C."/>
            <person name="Benko-Iseppon A.M."/>
        </authorList>
    </citation>
    <scope>NUCLEOTIDE SEQUENCE [LARGE SCALE GENOMIC DNA]</scope>
    <source>
        <tissue evidence="7">Leaves</tissue>
    </source>
</reference>
<accession>A0ABU6WH85</accession>
<dbReference type="Proteomes" id="UP001341840">
    <property type="component" value="Unassembled WGS sequence"/>
</dbReference>
<organism evidence="7 8">
    <name type="scientific">Stylosanthes scabra</name>
    <dbReference type="NCBI Taxonomy" id="79078"/>
    <lineage>
        <taxon>Eukaryota</taxon>
        <taxon>Viridiplantae</taxon>
        <taxon>Streptophyta</taxon>
        <taxon>Embryophyta</taxon>
        <taxon>Tracheophyta</taxon>
        <taxon>Spermatophyta</taxon>
        <taxon>Magnoliopsida</taxon>
        <taxon>eudicotyledons</taxon>
        <taxon>Gunneridae</taxon>
        <taxon>Pentapetalae</taxon>
        <taxon>rosids</taxon>
        <taxon>fabids</taxon>
        <taxon>Fabales</taxon>
        <taxon>Fabaceae</taxon>
        <taxon>Papilionoideae</taxon>
        <taxon>50 kb inversion clade</taxon>
        <taxon>dalbergioids sensu lato</taxon>
        <taxon>Dalbergieae</taxon>
        <taxon>Pterocarpus clade</taxon>
        <taxon>Stylosanthes</taxon>
    </lineage>
</organism>